<organism evidence="1 2">
    <name type="scientific">Chromobacterium violaceum (strain ATCC 12472 / DSM 30191 / JCM 1249 / CCUG 213 / NBRC 12614 / NCIMB 9131 / NCTC 9757 / MK)</name>
    <dbReference type="NCBI Taxonomy" id="243365"/>
    <lineage>
        <taxon>Bacteria</taxon>
        <taxon>Pseudomonadati</taxon>
        <taxon>Pseudomonadota</taxon>
        <taxon>Betaproteobacteria</taxon>
        <taxon>Neisseriales</taxon>
        <taxon>Chromobacteriaceae</taxon>
        <taxon>Chromobacterium</taxon>
    </lineage>
</organism>
<dbReference type="AlphaFoldDB" id="Q7NT74"/>
<reference evidence="1 2" key="1">
    <citation type="journal article" date="2003" name="Proc. Natl. Acad. Sci. U.S.A.">
        <title>The complete genome sequence of Chromobacterium violaceum reveals remarkable and exploitable bacterial adaptability.</title>
        <authorList>
            <person name="Vasconcelos A.T.R."/>
            <person name="de Almeida D.F."/>
            <person name="Almeida F.C."/>
            <person name="de Almeida L.G.P."/>
            <person name="de Almeida R."/>
            <person name="Goncalves J.A.A."/>
            <person name="Andrade E.M."/>
            <person name="Antonio R.V."/>
            <person name="Araripe J."/>
            <person name="de Araujo M.F.F."/>
            <person name="Filho S.A."/>
            <person name="Azevedo V."/>
            <person name="Batista A.J."/>
            <person name="Bataus L.A.M."/>
            <person name="Batista J.S."/>
            <person name="Belo A."/>
            <person name="vander Berg C."/>
            <person name="Blamey J."/>
            <person name="Bogo M."/>
            <person name="Bonato S."/>
            <person name="Bordignon J."/>
            <person name="Brito C.A."/>
            <person name="Brocchi M."/>
            <person name="Burity H.A."/>
            <person name="Camargo A.A."/>
            <person name="Cardoso D.D.P."/>
            <person name="Carneiro N.P."/>
            <person name="Carraro D.M."/>
            <person name="Carvalho C.M.B."/>
            <person name="Cascardo J.C.M."/>
            <person name="Cavada B.S."/>
            <person name="Chueire L.M.O."/>
            <person name="Pasa T.B.C."/>
            <person name="Duran N."/>
            <person name="Fagundes N."/>
            <person name="Falcao C.L."/>
            <person name="Fantinatti F."/>
            <person name="Farias I.P."/>
            <person name="Felipe M.S.S."/>
            <person name="Ferrari L.P."/>
            <person name="Ferro J.A."/>
            <person name="Ferro M.I.T."/>
            <person name="Franco G.R."/>
            <person name="Freitas N.S.A."/>
            <person name="Furlan L.R."/>
            <person name="Gazzinelli R.T."/>
            <person name="Gomes E.A."/>
            <person name="Goncalves P.R."/>
            <person name="Grangeiro T.B."/>
            <person name="Grattapaglia D."/>
            <person name="Grisard E.C."/>
            <person name="Guimaraes C.T."/>
            <person name="Hanna E.S."/>
            <person name="Hungria M."/>
            <person name="Jardim S.N."/>
            <person name="Laurino J."/>
            <person name="Leoi L.C.T."/>
            <person name="Fassarella L."/>
            <person name="Lima A."/>
            <person name="Loureiro M.F."/>
            <person name="Lyra M.C.P."/>
            <person name="Macedo M."/>
            <person name="Madeira H.M.F."/>
            <person name="Manfio G.P."/>
            <person name="Maranhao A.Q."/>
            <person name="Martins W.S."/>
            <person name="di Mauro S.M.Z."/>
            <person name="de Medeiros S.R.B."/>
            <person name="Meissner R.D.V."/>
            <person name="Menck C.F.M."/>
            <person name="Moreira M.A.M."/>
            <person name="Nascimento F.F."/>
            <person name="Nicolas M.F."/>
            <person name="Oliveira J.G."/>
            <person name="Oliveira S.C."/>
            <person name="Paixao R.F.C."/>
            <person name="Parente J.A."/>
            <person name="Pedrosa F.O."/>
            <person name="Pena S.J.D."/>
            <person name="Perreira J.O."/>
            <person name="Perreira M."/>
            <person name="Pinto L.S.R.C."/>
            <person name="Pinto L.S."/>
            <person name="Porto J.I.R."/>
            <person name="Potrich D.P."/>
            <person name="Neto C.E.R."/>
            <person name="Reis A.M.M."/>
            <person name="Rigo L.U."/>
            <person name="Rondinelli E."/>
            <person name="dos Santos E.B.P."/>
            <person name="Santos F.R."/>
            <person name="Schneider M.P.C."/>
            <person name="Seuanez H.N."/>
            <person name="Silva A.M.R."/>
            <person name="da Silva A.L.C."/>
            <person name="Silva D.W."/>
            <person name="Silva R."/>
            <person name="Simoes I.C."/>
            <person name="Simon D."/>
            <person name="Soares C.M.A."/>
            <person name="Soares R.B.A."/>
            <person name="Souza E.M."/>
            <person name="Souza K.R.L."/>
            <person name="Souza R.C."/>
            <person name="Steffens M.B.R."/>
            <person name="Steindel M."/>
            <person name="Teixeira S.R."/>
            <person name="Urmenyi T."/>
            <person name="Vettore A."/>
            <person name="Wassem R."/>
            <person name="Zaha A."/>
            <person name="Simpson A.J.G."/>
        </authorList>
    </citation>
    <scope>NUCLEOTIDE SEQUENCE [LARGE SCALE GENOMIC DNA]</scope>
    <source>
        <strain evidence="2">ATCC 12472 / DSM 30191 / JCM 1249 / NBRC 12614 / NCIMB 9131 / NCTC 9757</strain>
    </source>
</reference>
<proteinExistence type="predicted"/>
<sequence length="69" mass="8276">MCFLRSRSPAARHGFYGYRCADRLLVGAEERWLYSIEERVMVENGCSPKFLKCYQFELFCLEIIFKRQI</sequence>
<protein>
    <submittedName>
        <fullName evidence="1">Uncharacterized protein</fullName>
    </submittedName>
</protein>
<keyword evidence="2" id="KW-1185">Reference proteome</keyword>
<dbReference type="HOGENOM" id="CLU_2768327_0_0_4"/>
<dbReference type="Proteomes" id="UP000001424">
    <property type="component" value="Chromosome"/>
</dbReference>
<gene>
    <name evidence="1" type="ordered locus">CV_3187</name>
</gene>
<evidence type="ECO:0000313" key="1">
    <source>
        <dbReference type="EMBL" id="AAQ60853.1"/>
    </source>
</evidence>
<accession>Q7NT74</accession>
<dbReference type="KEGG" id="cvi:CV_3187"/>
<evidence type="ECO:0000313" key="2">
    <source>
        <dbReference type="Proteomes" id="UP000001424"/>
    </source>
</evidence>
<dbReference type="EMBL" id="AE016825">
    <property type="protein sequence ID" value="AAQ60853.1"/>
    <property type="molecule type" value="Genomic_DNA"/>
</dbReference>
<name>Q7NT74_CHRVO</name>